<organism evidence="4 5">
    <name type="scientific">Neptunomonas antarctica</name>
    <dbReference type="NCBI Taxonomy" id="619304"/>
    <lineage>
        <taxon>Bacteria</taxon>
        <taxon>Pseudomonadati</taxon>
        <taxon>Pseudomonadota</taxon>
        <taxon>Gammaproteobacteria</taxon>
        <taxon>Oceanospirillales</taxon>
        <taxon>Oceanospirillaceae</taxon>
        <taxon>Neptunomonas</taxon>
    </lineage>
</organism>
<gene>
    <name evidence="4" type="ORF">SAMN05421760_1011040</name>
</gene>
<evidence type="ECO:0000256" key="3">
    <source>
        <dbReference type="RuleBase" id="RU004508"/>
    </source>
</evidence>
<dbReference type="InterPro" id="IPR015421">
    <property type="entry name" value="PyrdxlP-dep_Trfase_major"/>
</dbReference>
<dbReference type="GO" id="GO:0030170">
    <property type="term" value="F:pyridoxal phosphate binding"/>
    <property type="evidence" value="ECO:0007669"/>
    <property type="project" value="TreeGrafter"/>
</dbReference>
<evidence type="ECO:0000313" key="5">
    <source>
        <dbReference type="Proteomes" id="UP000185999"/>
    </source>
</evidence>
<name>A0A1N7JEM4_9GAMM</name>
<dbReference type="InterPro" id="IPR000653">
    <property type="entry name" value="DegT/StrS_aminotransferase"/>
</dbReference>
<reference evidence="5" key="1">
    <citation type="submission" date="2017-01" db="EMBL/GenBank/DDBJ databases">
        <authorList>
            <person name="Varghese N."/>
            <person name="Submissions S."/>
        </authorList>
    </citation>
    <scope>NUCLEOTIDE SEQUENCE [LARGE SCALE GENOMIC DNA]</scope>
    <source>
        <strain evidence="5">DSM 22306</strain>
    </source>
</reference>
<keyword evidence="1 3" id="KW-0663">Pyridoxal phosphate</keyword>
<keyword evidence="5" id="KW-1185">Reference proteome</keyword>
<sequence length="400" mass="45633">MNIADETVPEYPKPAIPLSPVFTFNLFKKNKNKTKKNSILSCKHILQLTNGRSAIAIALEHARIKKGDEVLIPAYHSLSMVHPVEWVQATPVFFNILSDTNIDFSDIITKTTPNTKAIIITHYFGVMQNLTEIKQYCISKNILLIEDCAHAFFGSKEGISVGEQGDYSIASSMKFFPCYDGGILASSCKDLSNIPLKNSPYLFEVKSFFNIIEKSIYYNRLNKLNKISEKMIIVKESLWEIIKSFSHRKSSITITPAASDGGYGLEEDWIHKKSTKVSGFIIKYSDHNEIIKKRKENYGALHQELKNLKNSHPLYKTISAETVPFLYPLYVDYPEESFSVLKSKGIPIWRFGEMLSTEITNDNFPMSVELSKHIFQFPCHQDLTEDEINWMISEIKNTIC</sequence>
<accession>A0A1N7JEM4</accession>
<proteinExistence type="inferred from homology"/>
<dbReference type="SUPFAM" id="SSF53383">
    <property type="entry name" value="PLP-dependent transferases"/>
    <property type="match status" value="1"/>
</dbReference>
<dbReference type="InterPro" id="IPR015422">
    <property type="entry name" value="PyrdxlP-dep_Trfase_small"/>
</dbReference>
<protein>
    <submittedName>
        <fullName evidence="4">dTDP-4-amino-4,6-dideoxygalactose transaminase</fullName>
    </submittedName>
</protein>
<dbReference type="InterPro" id="IPR015424">
    <property type="entry name" value="PyrdxlP-dep_Trfase"/>
</dbReference>
<dbReference type="Pfam" id="PF01041">
    <property type="entry name" value="DegT_DnrJ_EryC1"/>
    <property type="match status" value="1"/>
</dbReference>
<dbReference type="PANTHER" id="PTHR30244">
    <property type="entry name" value="TRANSAMINASE"/>
    <property type="match status" value="1"/>
</dbReference>
<dbReference type="GO" id="GO:0000271">
    <property type="term" value="P:polysaccharide biosynthetic process"/>
    <property type="evidence" value="ECO:0007669"/>
    <property type="project" value="TreeGrafter"/>
</dbReference>
<evidence type="ECO:0000256" key="2">
    <source>
        <dbReference type="ARBA" id="ARBA00037999"/>
    </source>
</evidence>
<dbReference type="RefSeq" id="WP_054343163.1">
    <property type="nucleotide sequence ID" value="NZ_FTOE01000001.1"/>
</dbReference>
<dbReference type="STRING" id="619304.SAMN05421760_1011040"/>
<dbReference type="PANTHER" id="PTHR30244:SF34">
    <property type="entry name" value="DTDP-4-AMINO-4,6-DIDEOXYGALACTOSE TRANSAMINASE"/>
    <property type="match status" value="1"/>
</dbReference>
<dbReference type="Gene3D" id="3.40.640.10">
    <property type="entry name" value="Type I PLP-dependent aspartate aminotransferase-like (Major domain)"/>
    <property type="match status" value="1"/>
</dbReference>
<dbReference type="AlphaFoldDB" id="A0A1N7JEM4"/>
<dbReference type="EMBL" id="FTOE01000001">
    <property type="protein sequence ID" value="SIS47813.1"/>
    <property type="molecule type" value="Genomic_DNA"/>
</dbReference>
<dbReference type="Proteomes" id="UP000185999">
    <property type="component" value="Unassembled WGS sequence"/>
</dbReference>
<comment type="similarity">
    <text evidence="2 3">Belongs to the DegT/DnrJ/EryC1 family.</text>
</comment>
<evidence type="ECO:0000256" key="1">
    <source>
        <dbReference type="ARBA" id="ARBA00022898"/>
    </source>
</evidence>
<dbReference type="Gene3D" id="3.90.1150.10">
    <property type="entry name" value="Aspartate Aminotransferase, domain 1"/>
    <property type="match status" value="1"/>
</dbReference>
<dbReference type="OrthoDB" id="9777744at2"/>
<evidence type="ECO:0000313" key="4">
    <source>
        <dbReference type="EMBL" id="SIS47813.1"/>
    </source>
</evidence>
<dbReference type="GO" id="GO:0008483">
    <property type="term" value="F:transaminase activity"/>
    <property type="evidence" value="ECO:0007669"/>
    <property type="project" value="TreeGrafter"/>
</dbReference>